<dbReference type="AlphaFoldDB" id="A0A8X6X2Y7"/>
<accession>A0A8X6X2Y7</accession>
<protein>
    <submittedName>
        <fullName evidence="2">Uncharacterized protein</fullName>
    </submittedName>
</protein>
<dbReference type="Proteomes" id="UP000886998">
    <property type="component" value="Unassembled WGS sequence"/>
</dbReference>
<evidence type="ECO:0000313" key="3">
    <source>
        <dbReference type="Proteomes" id="UP000886998"/>
    </source>
</evidence>
<name>A0A8X6X2Y7_9ARAC</name>
<proteinExistence type="predicted"/>
<evidence type="ECO:0000313" key="2">
    <source>
        <dbReference type="EMBL" id="GFY45950.1"/>
    </source>
</evidence>
<keyword evidence="3" id="KW-1185">Reference proteome</keyword>
<sequence>MANFLLSYPNSRTKQFTQGPLSLNQSILQTFLYMGFLRRALFSLHIDREEEGGSPRREGKKGDRFHSDREDESIPGDLVTSRRQSGNRIRDWSKNFGID</sequence>
<evidence type="ECO:0000256" key="1">
    <source>
        <dbReference type="SAM" id="MobiDB-lite"/>
    </source>
</evidence>
<comment type="caution">
    <text evidence="2">The sequence shown here is derived from an EMBL/GenBank/DDBJ whole genome shotgun (WGS) entry which is preliminary data.</text>
</comment>
<reference evidence="2" key="1">
    <citation type="submission" date="2020-08" db="EMBL/GenBank/DDBJ databases">
        <title>Multicomponent nature underlies the extraordinary mechanical properties of spider dragline silk.</title>
        <authorList>
            <person name="Kono N."/>
            <person name="Nakamura H."/>
            <person name="Mori M."/>
            <person name="Yoshida Y."/>
            <person name="Ohtoshi R."/>
            <person name="Malay A.D."/>
            <person name="Moran D.A.P."/>
            <person name="Tomita M."/>
            <person name="Numata K."/>
            <person name="Arakawa K."/>
        </authorList>
    </citation>
    <scope>NUCLEOTIDE SEQUENCE</scope>
</reference>
<organism evidence="2 3">
    <name type="scientific">Trichonephila inaurata madagascariensis</name>
    <dbReference type="NCBI Taxonomy" id="2747483"/>
    <lineage>
        <taxon>Eukaryota</taxon>
        <taxon>Metazoa</taxon>
        <taxon>Ecdysozoa</taxon>
        <taxon>Arthropoda</taxon>
        <taxon>Chelicerata</taxon>
        <taxon>Arachnida</taxon>
        <taxon>Araneae</taxon>
        <taxon>Araneomorphae</taxon>
        <taxon>Entelegynae</taxon>
        <taxon>Araneoidea</taxon>
        <taxon>Nephilidae</taxon>
        <taxon>Trichonephila</taxon>
        <taxon>Trichonephila inaurata</taxon>
    </lineage>
</organism>
<feature type="compositionally biased region" description="Basic and acidic residues" evidence="1">
    <location>
        <begin position="48"/>
        <end position="69"/>
    </location>
</feature>
<dbReference type="EMBL" id="BMAV01005137">
    <property type="protein sequence ID" value="GFY45950.1"/>
    <property type="molecule type" value="Genomic_DNA"/>
</dbReference>
<feature type="region of interest" description="Disordered" evidence="1">
    <location>
        <begin position="48"/>
        <end position="99"/>
    </location>
</feature>
<gene>
    <name evidence="2" type="ORF">TNIN_180581</name>
</gene>